<evidence type="ECO:0000256" key="3">
    <source>
        <dbReference type="ARBA" id="ARBA00022692"/>
    </source>
</evidence>
<gene>
    <name evidence="8" type="ORF">AYBTSS11_LOCUS3073</name>
</gene>
<proteinExistence type="predicted"/>
<feature type="transmembrane region" description="Helical" evidence="6">
    <location>
        <begin position="21"/>
        <end position="39"/>
    </location>
</feature>
<sequence>MSETSSISKTRSEVWRTRLGSALRTTLACSIAGCTYFYGPAPLTRYLSFPAFIYSTTVLIVSDATLGDTLRGCYRVLCANILVMVLSLFSLQLIGPQNFTHYYVAALAMAASAFLVALTAESTHLVTKQIAFGQLVNIYIKTVLDGAGEGVAMHSIDAVCSTTLGALASVLAMFLPYPRLAYYQRETVYVSLCSSFSIEQHMNERLKTSNSRLNCNIEAISATNNSTDVVFFIQAKSLSEAGVKLLQSIRSKVDGMNWERPQTIIFKPHWIDPEDKLQDYELPIRAMDIALSSCTFPVKVVDEELRGILLKCKGEFNQKLGQQTKSFAPFDATTTSEMKKDILNKNLSITYKDLPTSFFLYCVHLLLDGSAMVEKTGPLLRKTSINGYFQWSTSKIREVVMNLIPSNNDLVFALKSSLSLGFAVFLGLTYNKENGYWAGLTIAACFVTGRHPTFSLANARGQGTAMGSIYGILCCFMFKRFVNIRFLSLLPWVLFSSFLRYSRMYGQAGGISAVTGALLVIGIKHDERPSQFALARIVEATIGLLCFVIVEILFNPCRASTLAKAKLSQCLGSLQDCIDQISTIIPSEREKSSSSCQAPKEAQLRLKSLVGQLEEVIMEAELEPNFWFVPFHNACYRKMLESLSTMADLLLFVTYSMENIKLSLQKDRAFWVDLHDQVNENVGSFKSKVGPTLNCLEKISRIKSPKELEKMLKNINHPRDIEKQECHKEDAFWIWIGDEEVDSITDSFLQHLEEIANKTCTNTDEEMLKGQMVFHYSCLGFCTSSLMRETIKIQSELKELLIWENPSSQTNFK</sequence>
<feature type="transmembrane region" description="Helical" evidence="6">
    <location>
        <begin position="504"/>
        <end position="521"/>
    </location>
</feature>
<feature type="transmembrane region" description="Helical" evidence="6">
    <location>
        <begin position="410"/>
        <end position="430"/>
    </location>
</feature>
<feature type="transmembrane region" description="Helical" evidence="6">
    <location>
        <begin position="73"/>
        <end position="94"/>
    </location>
</feature>
<keyword evidence="2" id="KW-1003">Cell membrane</keyword>
<evidence type="ECO:0000313" key="9">
    <source>
        <dbReference type="Proteomes" id="UP001189624"/>
    </source>
</evidence>
<dbReference type="AlphaFoldDB" id="A0AA86VAF4"/>
<keyword evidence="4 6" id="KW-1133">Transmembrane helix</keyword>
<evidence type="ECO:0000256" key="4">
    <source>
        <dbReference type="ARBA" id="ARBA00022989"/>
    </source>
</evidence>
<accession>A0AA86VAF4</accession>
<dbReference type="PANTHER" id="PTHR30509">
    <property type="entry name" value="P-HYDROXYBENZOIC ACID EFFLUX PUMP SUBUNIT-RELATED"/>
    <property type="match status" value="1"/>
</dbReference>
<evidence type="ECO:0000256" key="6">
    <source>
        <dbReference type="SAM" id="Phobius"/>
    </source>
</evidence>
<feature type="transmembrane region" description="Helical" evidence="6">
    <location>
        <begin position="100"/>
        <end position="120"/>
    </location>
</feature>
<evidence type="ECO:0000256" key="2">
    <source>
        <dbReference type="ARBA" id="ARBA00022475"/>
    </source>
</evidence>
<dbReference type="Gramene" id="rna-AYBTSS11_LOCUS3073">
    <property type="protein sequence ID" value="CAJ1897566.1"/>
    <property type="gene ID" value="gene-AYBTSS11_LOCUS3073"/>
</dbReference>
<evidence type="ECO:0000313" key="8">
    <source>
        <dbReference type="EMBL" id="CAJ1897566.1"/>
    </source>
</evidence>
<dbReference type="PANTHER" id="PTHR30509:SF34">
    <property type="entry name" value="F3L24.34 PROTEIN"/>
    <property type="match status" value="1"/>
</dbReference>
<evidence type="ECO:0000256" key="1">
    <source>
        <dbReference type="ARBA" id="ARBA00004651"/>
    </source>
</evidence>
<evidence type="ECO:0000256" key="5">
    <source>
        <dbReference type="ARBA" id="ARBA00023136"/>
    </source>
</evidence>
<dbReference type="Pfam" id="PF13515">
    <property type="entry name" value="FUSC_2"/>
    <property type="match status" value="1"/>
</dbReference>
<organism evidence="8 9">
    <name type="scientific">Sphenostylis stenocarpa</name>
    <dbReference type="NCBI Taxonomy" id="92480"/>
    <lineage>
        <taxon>Eukaryota</taxon>
        <taxon>Viridiplantae</taxon>
        <taxon>Streptophyta</taxon>
        <taxon>Embryophyta</taxon>
        <taxon>Tracheophyta</taxon>
        <taxon>Spermatophyta</taxon>
        <taxon>Magnoliopsida</taxon>
        <taxon>eudicotyledons</taxon>
        <taxon>Gunneridae</taxon>
        <taxon>Pentapetalae</taxon>
        <taxon>rosids</taxon>
        <taxon>fabids</taxon>
        <taxon>Fabales</taxon>
        <taxon>Fabaceae</taxon>
        <taxon>Papilionoideae</taxon>
        <taxon>50 kb inversion clade</taxon>
        <taxon>NPAAA clade</taxon>
        <taxon>indigoferoid/millettioid clade</taxon>
        <taxon>Phaseoleae</taxon>
        <taxon>Sphenostylis</taxon>
    </lineage>
</organism>
<keyword evidence="9" id="KW-1185">Reference proteome</keyword>
<name>A0AA86VAF4_9FABA</name>
<reference evidence="8" key="1">
    <citation type="submission" date="2023-10" db="EMBL/GenBank/DDBJ databases">
        <authorList>
            <person name="Domelevo Entfellner J.-B."/>
        </authorList>
    </citation>
    <scope>NUCLEOTIDE SEQUENCE</scope>
</reference>
<keyword evidence="3 6" id="KW-0812">Transmembrane</keyword>
<feature type="domain" description="Integral membrane bound transporter" evidence="7">
    <location>
        <begin position="423"/>
        <end position="550"/>
    </location>
</feature>
<dbReference type="EMBL" id="OY731398">
    <property type="protein sequence ID" value="CAJ1897566.1"/>
    <property type="molecule type" value="Genomic_DNA"/>
</dbReference>
<comment type="subcellular location">
    <subcellularLocation>
        <location evidence="1">Cell membrane</location>
        <topology evidence="1">Multi-pass membrane protein</topology>
    </subcellularLocation>
</comment>
<dbReference type="Proteomes" id="UP001189624">
    <property type="component" value="Chromosome 1"/>
</dbReference>
<feature type="transmembrane region" description="Helical" evidence="6">
    <location>
        <begin position="436"/>
        <end position="457"/>
    </location>
</feature>
<feature type="transmembrane region" description="Helical" evidence="6">
    <location>
        <begin position="533"/>
        <end position="554"/>
    </location>
</feature>
<evidence type="ECO:0000259" key="7">
    <source>
        <dbReference type="Pfam" id="PF13515"/>
    </source>
</evidence>
<feature type="transmembrane region" description="Helical" evidence="6">
    <location>
        <begin position="469"/>
        <end position="492"/>
    </location>
</feature>
<keyword evidence="5 6" id="KW-0472">Membrane</keyword>
<dbReference type="InterPro" id="IPR049453">
    <property type="entry name" value="Memb_transporter_dom"/>
</dbReference>
<dbReference type="GO" id="GO:0005886">
    <property type="term" value="C:plasma membrane"/>
    <property type="evidence" value="ECO:0007669"/>
    <property type="project" value="UniProtKB-SubCell"/>
</dbReference>
<protein>
    <recommendedName>
        <fullName evidence="7">Integral membrane bound transporter domain-containing protein</fullName>
    </recommendedName>
</protein>
<feature type="transmembrane region" description="Helical" evidence="6">
    <location>
        <begin position="45"/>
        <end position="66"/>
    </location>
</feature>